<proteinExistence type="predicted"/>
<accession>A0A2I2F5K8</accession>
<reference evidence="1 2" key="1">
    <citation type="submission" date="2017-12" db="EMBL/GenBank/DDBJ databases">
        <authorList>
            <consortium name="DOE Joint Genome Institute"/>
            <person name="Haridas S."/>
            <person name="Kjaerbolling I."/>
            <person name="Vesth T.C."/>
            <person name="Frisvad J.C."/>
            <person name="Nybo J.L."/>
            <person name="Theobald S."/>
            <person name="Kuo A."/>
            <person name="Bowyer P."/>
            <person name="Matsuda Y."/>
            <person name="Mondo S."/>
            <person name="Lyhne E.K."/>
            <person name="Kogle M.E."/>
            <person name="Clum A."/>
            <person name="Lipzen A."/>
            <person name="Salamov A."/>
            <person name="Ngan C.Y."/>
            <person name="Daum C."/>
            <person name="Chiniquy J."/>
            <person name="Barry K."/>
            <person name="LaButti K."/>
            <person name="Simmons B.A."/>
            <person name="Magnuson J.K."/>
            <person name="Mortensen U.H."/>
            <person name="Larsen T.O."/>
            <person name="Grigoriev I.V."/>
            <person name="Baker S.E."/>
            <person name="Andersen M.R."/>
            <person name="Nordberg H.P."/>
            <person name="Cantor M.N."/>
            <person name="Hua S.X."/>
        </authorList>
    </citation>
    <scope>NUCLEOTIDE SEQUENCE [LARGE SCALE GENOMIC DNA]</scope>
    <source>
        <strain evidence="1 2">CBS 102.13</strain>
    </source>
</reference>
<evidence type="ECO:0000313" key="1">
    <source>
        <dbReference type="EMBL" id="PLB35935.1"/>
    </source>
</evidence>
<dbReference type="RefSeq" id="XP_024669947.1">
    <property type="nucleotide sequence ID" value="XM_024817769.1"/>
</dbReference>
<dbReference type="Proteomes" id="UP000234585">
    <property type="component" value="Unassembled WGS sequence"/>
</dbReference>
<name>A0A2I2F5K8_ASPCN</name>
<keyword evidence="2" id="KW-1185">Reference proteome</keyword>
<protein>
    <submittedName>
        <fullName evidence="1">Uncharacterized protein</fullName>
    </submittedName>
</protein>
<evidence type="ECO:0000313" key="2">
    <source>
        <dbReference type="Proteomes" id="UP000234585"/>
    </source>
</evidence>
<dbReference type="InterPro" id="IPR027796">
    <property type="entry name" value="OTT_1508_deam-like"/>
</dbReference>
<organism evidence="1 2">
    <name type="scientific">Aspergillus candidus</name>
    <dbReference type="NCBI Taxonomy" id="41067"/>
    <lineage>
        <taxon>Eukaryota</taxon>
        <taxon>Fungi</taxon>
        <taxon>Dikarya</taxon>
        <taxon>Ascomycota</taxon>
        <taxon>Pezizomycotina</taxon>
        <taxon>Eurotiomycetes</taxon>
        <taxon>Eurotiomycetidae</taxon>
        <taxon>Eurotiales</taxon>
        <taxon>Aspergillaceae</taxon>
        <taxon>Aspergillus</taxon>
        <taxon>Aspergillus subgen. Circumdati</taxon>
    </lineage>
</organism>
<dbReference type="GeneID" id="36524929"/>
<dbReference type="OrthoDB" id="4851849at2759"/>
<sequence>MCSLRILYRLGLRANRNQARKSRRPIREILQNMLKCAARVAAKCASEPLQATAISFRDKAREVTSLIDSWQRHQTAVRLSDLVRGINHLHQLNQLSDMLNEIPAPELQREAKKSFLNVIGKISRYAEAPRILRRIAKRFRVARNMTAIPVKLPRDAFCLPSIGTYAPDIESSITRIDHQYSDQKRLSRVYHLLGYTEVQSVSLFSEQVRRTLREAKIHAEVQLVIYCELQRPTLFPRFVCSSKDACFLCSALICLHKQVHTPKCHGRLYPGWRLPSLPQTKELEERFNKTLESSIKESLSMLFTRQRKTTYPPPNESTLLTIPVSETTKSGLTQLDVEQLSCEKSVQLHSQTADKLYKEPVSGNSSCTSNPCGATCEGSITDLGSPFTAKGQAPDSRVIGKQVLSQGIVVHNSIDPGGISAYYVAGTIKLGIEYVTGLEGIKYSVEWLTAEEMKALQSRAHPPLSVDVESLTSEMSIWNHNSVCILVKGTALRLSWESKST</sequence>
<dbReference type="AlphaFoldDB" id="A0A2I2F5K8"/>
<dbReference type="Pfam" id="PF14441">
    <property type="entry name" value="OTT_1508_deam"/>
    <property type="match status" value="1"/>
</dbReference>
<gene>
    <name evidence="1" type="ORF">BDW47DRAFT_133177</name>
</gene>
<dbReference type="EMBL" id="KZ559156">
    <property type="protein sequence ID" value="PLB35935.1"/>
    <property type="molecule type" value="Genomic_DNA"/>
</dbReference>